<keyword evidence="3" id="KW-1185">Reference proteome</keyword>
<sequence length="240" mass="26203">MSSGFHVRFSATTHVGRVRKLNEDSILAMPEQDVWVVSDGMGGHEGGEFASQSVVDAIAMLPAGLEPREKMQELRAAIHRAHAVIRQEADRRGVSTIGATVVTLMLANGHFLCFWAGDSRLYRFRDGQVEVLTTDHSFVAQYVLSGQMTWDEADAHPQSNAITRAVGVGDELELDKIRGEVMPGDRFLICSDGLNKYATTDMIRRILAREPIETVADTLLQVALEGGGADNISVIVVDVI</sequence>
<protein>
    <submittedName>
        <fullName evidence="2">Protein phosphatase 2C domain-containing protein</fullName>
    </submittedName>
</protein>
<dbReference type="RefSeq" id="WP_263734836.1">
    <property type="nucleotide sequence ID" value="NZ_JAOWKY010000002.1"/>
</dbReference>
<accession>A0ABT2ZDM3</accession>
<comment type="caution">
    <text evidence="2">The sequence shown here is derived from an EMBL/GenBank/DDBJ whole genome shotgun (WGS) entry which is preliminary data.</text>
</comment>
<dbReference type="EMBL" id="JAOWKY010000002">
    <property type="protein sequence ID" value="MCV2869185.1"/>
    <property type="molecule type" value="Genomic_DNA"/>
</dbReference>
<dbReference type="SMART" id="SM00332">
    <property type="entry name" value="PP2Cc"/>
    <property type="match status" value="1"/>
</dbReference>
<dbReference type="Gene3D" id="3.60.40.10">
    <property type="entry name" value="PPM-type phosphatase domain"/>
    <property type="match status" value="1"/>
</dbReference>
<gene>
    <name evidence="2" type="ORF">OEW28_11155</name>
</gene>
<proteinExistence type="predicted"/>
<dbReference type="PROSITE" id="PS51746">
    <property type="entry name" value="PPM_2"/>
    <property type="match status" value="1"/>
</dbReference>
<dbReference type="Pfam" id="PF13672">
    <property type="entry name" value="PP2C_2"/>
    <property type="match status" value="1"/>
</dbReference>
<feature type="domain" description="PPM-type phosphatase" evidence="1">
    <location>
        <begin position="8"/>
        <end position="239"/>
    </location>
</feature>
<name>A0ABT2ZDM3_9RHOB</name>
<dbReference type="CDD" id="cd00143">
    <property type="entry name" value="PP2Cc"/>
    <property type="match status" value="1"/>
</dbReference>
<dbReference type="PANTHER" id="PTHR47992">
    <property type="entry name" value="PROTEIN PHOSPHATASE"/>
    <property type="match status" value="1"/>
</dbReference>
<dbReference type="Proteomes" id="UP001652542">
    <property type="component" value="Unassembled WGS sequence"/>
</dbReference>
<dbReference type="InterPro" id="IPR036457">
    <property type="entry name" value="PPM-type-like_dom_sf"/>
</dbReference>
<dbReference type="SUPFAM" id="SSF81606">
    <property type="entry name" value="PP2C-like"/>
    <property type="match status" value="1"/>
</dbReference>
<dbReference type="InterPro" id="IPR015655">
    <property type="entry name" value="PP2C"/>
</dbReference>
<evidence type="ECO:0000259" key="1">
    <source>
        <dbReference type="PROSITE" id="PS51746"/>
    </source>
</evidence>
<reference evidence="2 3" key="1">
    <citation type="submission" date="2022-10" db="EMBL/GenBank/DDBJ databases">
        <title>Defluviimonas sp. nov., isolated from ocean surface water.</title>
        <authorList>
            <person name="He W."/>
            <person name="Wang L."/>
            <person name="Zhang D.-F."/>
        </authorList>
    </citation>
    <scope>NUCLEOTIDE SEQUENCE [LARGE SCALE GENOMIC DNA]</scope>
    <source>
        <strain evidence="2 3">WL0002</strain>
    </source>
</reference>
<evidence type="ECO:0000313" key="2">
    <source>
        <dbReference type="EMBL" id="MCV2869185.1"/>
    </source>
</evidence>
<organism evidence="2 3">
    <name type="scientific">Albidovulum marisflavi</name>
    <dbReference type="NCBI Taxonomy" id="2984159"/>
    <lineage>
        <taxon>Bacteria</taxon>
        <taxon>Pseudomonadati</taxon>
        <taxon>Pseudomonadota</taxon>
        <taxon>Alphaproteobacteria</taxon>
        <taxon>Rhodobacterales</taxon>
        <taxon>Paracoccaceae</taxon>
        <taxon>Albidovulum</taxon>
    </lineage>
</organism>
<dbReference type="SMART" id="SM00331">
    <property type="entry name" value="PP2C_SIG"/>
    <property type="match status" value="1"/>
</dbReference>
<evidence type="ECO:0000313" key="3">
    <source>
        <dbReference type="Proteomes" id="UP001652542"/>
    </source>
</evidence>
<dbReference type="InterPro" id="IPR001932">
    <property type="entry name" value="PPM-type_phosphatase-like_dom"/>
</dbReference>